<evidence type="ECO:0000256" key="7">
    <source>
        <dbReference type="ARBA" id="ARBA00048696"/>
    </source>
</evidence>
<keyword evidence="1" id="KW-0808">Transferase</keyword>
<evidence type="ECO:0000259" key="9">
    <source>
        <dbReference type="PROSITE" id="PS51459"/>
    </source>
</evidence>
<keyword evidence="11" id="KW-1185">Reference proteome</keyword>
<evidence type="ECO:0000256" key="2">
    <source>
        <dbReference type="ARBA" id="ARBA00022695"/>
    </source>
</evidence>
<keyword evidence="2" id="KW-0548">Nucleotidyltransferase</keyword>
<dbReference type="GO" id="GO:0005524">
    <property type="term" value="F:ATP binding"/>
    <property type="evidence" value="ECO:0007669"/>
    <property type="project" value="UniProtKB-KW"/>
</dbReference>
<evidence type="ECO:0000313" key="10">
    <source>
        <dbReference type="EMBL" id="SDZ06435.1"/>
    </source>
</evidence>
<dbReference type="GO" id="GO:0051302">
    <property type="term" value="P:regulation of cell division"/>
    <property type="evidence" value="ECO:0007669"/>
    <property type="project" value="TreeGrafter"/>
</dbReference>
<evidence type="ECO:0000256" key="8">
    <source>
        <dbReference type="SAM" id="MobiDB-lite"/>
    </source>
</evidence>
<sequence length="268" mass="30044">MAKGFRTWDDYFIPGTSVLRNVEGITDGDQLRRYEEAQAHVRLVELADAPLPATFDYDHMKAIHRHIFQDVYEWAGEERVGPVGFMSKDGHSYYPAGPTLTEAAHAEYRKLASKDFLRGLDKAAFVDELAERWGELNVIHSFREGNTRTQFVFFSQLAENAGYRIDTDAFRVGSPLRDEFVAARFHSQDTGSNTQLAAVLSKAIEPIDRRPAAPPQLHPELQRIVDLNKLNFPTSATEIRAPEPGSSTPGRGHVPPQQGLSTDYGYGR</sequence>
<comment type="catalytic activity">
    <reaction evidence="7">
        <text>L-tyrosyl-[protein] + ATP = O-(5'-adenylyl)-L-tyrosyl-[protein] + diphosphate</text>
        <dbReference type="Rhea" id="RHEA:54288"/>
        <dbReference type="Rhea" id="RHEA-COMP:10136"/>
        <dbReference type="Rhea" id="RHEA-COMP:13846"/>
        <dbReference type="ChEBI" id="CHEBI:30616"/>
        <dbReference type="ChEBI" id="CHEBI:33019"/>
        <dbReference type="ChEBI" id="CHEBI:46858"/>
        <dbReference type="ChEBI" id="CHEBI:83624"/>
        <dbReference type="EC" id="2.7.7.108"/>
    </reaction>
</comment>
<gene>
    <name evidence="10" type="ORF">SAMN05216554_2204</name>
</gene>
<dbReference type="InterPro" id="IPR003812">
    <property type="entry name" value="Fido"/>
</dbReference>
<dbReference type="Pfam" id="PF02661">
    <property type="entry name" value="Fic"/>
    <property type="match status" value="1"/>
</dbReference>
<dbReference type="GO" id="GO:0070733">
    <property type="term" value="F:AMPylase activity"/>
    <property type="evidence" value="ECO:0007669"/>
    <property type="project" value="UniProtKB-EC"/>
</dbReference>
<dbReference type="OrthoDB" id="9813719at2"/>
<accession>A0A1H3Q054</accession>
<organism evidence="10 11">
    <name type="scientific">Herbiconiux ginsengi</name>
    <dbReference type="NCBI Taxonomy" id="381665"/>
    <lineage>
        <taxon>Bacteria</taxon>
        <taxon>Bacillati</taxon>
        <taxon>Actinomycetota</taxon>
        <taxon>Actinomycetes</taxon>
        <taxon>Micrococcales</taxon>
        <taxon>Microbacteriaceae</taxon>
        <taxon>Herbiconiux</taxon>
    </lineage>
</organism>
<evidence type="ECO:0000256" key="3">
    <source>
        <dbReference type="ARBA" id="ARBA00022741"/>
    </source>
</evidence>
<dbReference type="Gene3D" id="1.10.3290.10">
    <property type="entry name" value="Fido-like domain"/>
    <property type="match status" value="1"/>
</dbReference>
<dbReference type="EMBL" id="FNPZ01000002">
    <property type="protein sequence ID" value="SDZ06435.1"/>
    <property type="molecule type" value="Genomic_DNA"/>
</dbReference>
<keyword evidence="3" id="KW-0547">Nucleotide-binding</keyword>
<proteinExistence type="predicted"/>
<dbReference type="PROSITE" id="PS51459">
    <property type="entry name" value="FIDO"/>
    <property type="match status" value="1"/>
</dbReference>
<reference evidence="10 11" key="1">
    <citation type="submission" date="2016-10" db="EMBL/GenBank/DDBJ databases">
        <authorList>
            <person name="de Groot N.N."/>
        </authorList>
    </citation>
    <scope>NUCLEOTIDE SEQUENCE [LARGE SCALE GENOMIC DNA]</scope>
    <source>
        <strain evidence="10 11">CGMCC 4.3491</strain>
    </source>
</reference>
<evidence type="ECO:0000256" key="6">
    <source>
        <dbReference type="ARBA" id="ARBA00047939"/>
    </source>
</evidence>
<feature type="region of interest" description="Disordered" evidence="8">
    <location>
        <begin position="237"/>
        <end position="268"/>
    </location>
</feature>
<dbReference type="AlphaFoldDB" id="A0A1H3Q054"/>
<comment type="catalytic activity">
    <reaction evidence="6">
        <text>L-threonyl-[protein] + ATP = 3-O-(5'-adenylyl)-L-threonyl-[protein] + diphosphate</text>
        <dbReference type="Rhea" id="RHEA:54292"/>
        <dbReference type="Rhea" id="RHEA-COMP:11060"/>
        <dbReference type="Rhea" id="RHEA-COMP:13847"/>
        <dbReference type="ChEBI" id="CHEBI:30013"/>
        <dbReference type="ChEBI" id="CHEBI:30616"/>
        <dbReference type="ChEBI" id="CHEBI:33019"/>
        <dbReference type="ChEBI" id="CHEBI:138113"/>
        <dbReference type="EC" id="2.7.7.108"/>
    </reaction>
</comment>
<dbReference type="InterPro" id="IPR036597">
    <property type="entry name" value="Fido-like_dom_sf"/>
</dbReference>
<evidence type="ECO:0000256" key="1">
    <source>
        <dbReference type="ARBA" id="ARBA00022679"/>
    </source>
</evidence>
<dbReference type="EC" id="2.7.7.108" evidence="5"/>
<dbReference type="STRING" id="381665.SAMN05216554_2204"/>
<dbReference type="PANTHER" id="PTHR39560">
    <property type="entry name" value="PROTEIN ADENYLYLTRANSFERASE FIC-RELATED"/>
    <property type="match status" value="1"/>
</dbReference>
<name>A0A1H3Q054_9MICO</name>
<dbReference type="RefSeq" id="WP_092553272.1">
    <property type="nucleotide sequence ID" value="NZ_FNPZ01000002.1"/>
</dbReference>
<evidence type="ECO:0000313" key="11">
    <source>
        <dbReference type="Proteomes" id="UP000198891"/>
    </source>
</evidence>
<dbReference type="SUPFAM" id="SSF140931">
    <property type="entry name" value="Fic-like"/>
    <property type="match status" value="1"/>
</dbReference>
<evidence type="ECO:0000256" key="5">
    <source>
        <dbReference type="ARBA" id="ARBA00034531"/>
    </source>
</evidence>
<dbReference type="PANTHER" id="PTHR39560:SF1">
    <property type="entry name" value="PROTEIN ADENYLYLTRANSFERASE FIC-RELATED"/>
    <property type="match status" value="1"/>
</dbReference>
<keyword evidence="4" id="KW-0067">ATP-binding</keyword>
<protein>
    <recommendedName>
        <fullName evidence="5">protein adenylyltransferase</fullName>
        <ecNumber evidence="5">2.7.7.108</ecNumber>
    </recommendedName>
</protein>
<dbReference type="Proteomes" id="UP000198891">
    <property type="component" value="Unassembled WGS sequence"/>
</dbReference>
<evidence type="ECO:0000256" key="4">
    <source>
        <dbReference type="ARBA" id="ARBA00022840"/>
    </source>
</evidence>
<feature type="domain" description="Fido" evidence="9">
    <location>
        <begin position="55"/>
        <end position="202"/>
    </location>
</feature>